<dbReference type="Proteomes" id="UP000239494">
    <property type="component" value="Unassembled WGS sequence"/>
</dbReference>
<feature type="transmembrane region" description="Helical" evidence="1">
    <location>
        <begin position="464"/>
        <end position="488"/>
    </location>
</feature>
<feature type="transmembrane region" description="Helical" evidence="1">
    <location>
        <begin position="424"/>
        <end position="443"/>
    </location>
</feature>
<reference evidence="3 4" key="1">
    <citation type="submission" date="2018-03" db="EMBL/GenBank/DDBJ databases">
        <title>Genomic Encyclopedia of Archaeal and Bacterial Type Strains, Phase II (KMG-II): from individual species to whole genera.</title>
        <authorList>
            <person name="Goeker M."/>
        </authorList>
    </citation>
    <scope>NUCLEOTIDE SEQUENCE [LARGE SCALE GENOMIC DNA]</scope>
    <source>
        <strain evidence="3 4">DSM 44720</strain>
    </source>
</reference>
<dbReference type="Gene3D" id="3.40.50.300">
    <property type="entry name" value="P-loop containing nucleotide triphosphate hydrolases"/>
    <property type="match status" value="1"/>
</dbReference>
<sequence length="657" mass="70973">MRGEDPEHSGSGVRNVVHRSRIGSLVQAHTINELHLHQAAPEPTTDATAKAKLAELVRAQWSDESSLRDLDGDRHIPVRWRVVGSRRQLDADELVAAFRAEEHRRLVVLGGAGTGKTSFAVALLRALVVSREPEDPVPVLVSAAGWEVDEYPDVRGWLVAQLERTYAKGTGLRPEALAALVARGHVLLVLDGLDEMPADARAAGITALNSRFPGDHQLIVTCRSEEYRQGGALGSALVVEPERLSPEIAADYLERVVPDTSPDWAGLLAAVRAGTAGGLGEIVTTAFGLWLVGVAGAGVDLDVVRNEPDHDVVRVHLLDRLVPVLVQRRRPDLGSGTLSTFRRKHMVAAPSVTLREHDPADVEFALGLLADYVGEQPFAWWELAEDVRRARGSRWVRTTFASLFGLIGAVCTGLSAHARAESPFFALMGAALGAGVGLLGARATRRWGDDSPAFADFRLRGRGLSAVSTFLGTCFACGIMVPLGLLTGQSTPTIISWIVICLVFGLSLWIETPLPDGTASTPMGSWRADRRVNVIRWLLVGSTAAMLGTIGMDLAFIPGMADAGLGDDPYLTIGVMLCGTGFLLTTIGDHRAWMGYLLATTRLAVTRSLPRDLMPFLDDAHRMGLLRAVGPVYEFRHEYVRRYLAAKYKYWVGGGEG</sequence>
<accession>A0A2T0T7X0</accession>
<dbReference type="SMART" id="SM00382">
    <property type="entry name" value="AAA"/>
    <property type="match status" value="1"/>
</dbReference>
<dbReference type="Pfam" id="PF05729">
    <property type="entry name" value="NACHT"/>
    <property type="match status" value="1"/>
</dbReference>
<dbReference type="InterPro" id="IPR027417">
    <property type="entry name" value="P-loop_NTPase"/>
</dbReference>
<organism evidence="3 4">
    <name type="scientific">Umezawaea tangerina</name>
    <dbReference type="NCBI Taxonomy" id="84725"/>
    <lineage>
        <taxon>Bacteria</taxon>
        <taxon>Bacillati</taxon>
        <taxon>Actinomycetota</taxon>
        <taxon>Actinomycetes</taxon>
        <taxon>Pseudonocardiales</taxon>
        <taxon>Pseudonocardiaceae</taxon>
        <taxon>Umezawaea</taxon>
    </lineage>
</organism>
<dbReference type="AlphaFoldDB" id="A0A2T0T7X0"/>
<name>A0A2T0T7X0_9PSEU</name>
<feature type="domain" description="NACHT" evidence="2">
    <location>
        <begin position="104"/>
        <end position="224"/>
    </location>
</feature>
<dbReference type="InterPro" id="IPR003593">
    <property type="entry name" value="AAA+_ATPase"/>
</dbReference>
<comment type="caution">
    <text evidence="3">The sequence shown here is derived from an EMBL/GenBank/DDBJ whole genome shotgun (WGS) entry which is preliminary data.</text>
</comment>
<evidence type="ECO:0000259" key="2">
    <source>
        <dbReference type="PROSITE" id="PS50837"/>
    </source>
</evidence>
<feature type="transmembrane region" description="Helical" evidence="1">
    <location>
        <begin position="398"/>
        <end position="418"/>
    </location>
</feature>
<feature type="transmembrane region" description="Helical" evidence="1">
    <location>
        <begin position="569"/>
        <end position="587"/>
    </location>
</feature>
<dbReference type="EMBL" id="PVTF01000005">
    <property type="protein sequence ID" value="PRY41759.1"/>
    <property type="molecule type" value="Genomic_DNA"/>
</dbReference>
<evidence type="ECO:0000256" key="1">
    <source>
        <dbReference type="SAM" id="Phobius"/>
    </source>
</evidence>
<feature type="transmembrane region" description="Helical" evidence="1">
    <location>
        <begin position="494"/>
        <end position="514"/>
    </location>
</feature>
<gene>
    <name evidence="3" type="ORF">CLV43_105518</name>
</gene>
<keyword evidence="1" id="KW-0812">Transmembrane</keyword>
<feature type="transmembrane region" description="Helical" evidence="1">
    <location>
        <begin position="534"/>
        <end position="557"/>
    </location>
</feature>
<proteinExistence type="predicted"/>
<keyword evidence="4" id="KW-1185">Reference proteome</keyword>
<evidence type="ECO:0000313" key="4">
    <source>
        <dbReference type="Proteomes" id="UP000239494"/>
    </source>
</evidence>
<dbReference type="RefSeq" id="WP_170155921.1">
    <property type="nucleotide sequence ID" value="NZ_PVTF01000005.1"/>
</dbReference>
<evidence type="ECO:0000313" key="3">
    <source>
        <dbReference type="EMBL" id="PRY41759.1"/>
    </source>
</evidence>
<dbReference type="SUPFAM" id="SSF52540">
    <property type="entry name" value="P-loop containing nucleoside triphosphate hydrolases"/>
    <property type="match status" value="1"/>
</dbReference>
<dbReference type="InterPro" id="IPR007111">
    <property type="entry name" value="NACHT_NTPase"/>
</dbReference>
<protein>
    <submittedName>
        <fullName evidence="3">NACHT domain-containing protein</fullName>
    </submittedName>
</protein>
<keyword evidence="1" id="KW-1133">Transmembrane helix</keyword>
<keyword evidence="1" id="KW-0472">Membrane</keyword>
<dbReference type="PROSITE" id="PS50837">
    <property type="entry name" value="NACHT"/>
    <property type="match status" value="1"/>
</dbReference>